<dbReference type="OrthoDB" id="10157at2157"/>
<keyword evidence="4" id="KW-1185">Reference proteome</keyword>
<dbReference type="GeneID" id="78828443"/>
<dbReference type="Gene3D" id="3.40.50.720">
    <property type="entry name" value="NAD(P)-binding Rossmann-like Domain"/>
    <property type="match status" value="1"/>
</dbReference>
<dbReference type="PRINTS" id="PR00081">
    <property type="entry name" value="GDHRDH"/>
</dbReference>
<dbReference type="EC" id="1.3.1.87" evidence="3"/>
<dbReference type="EMBL" id="CP010070">
    <property type="protein sequence ID" value="AIZ56538.1"/>
    <property type="molecule type" value="Genomic_DNA"/>
</dbReference>
<dbReference type="KEGG" id="mear:Mpt1_c06530"/>
<dbReference type="CDD" id="cd05233">
    <property type="entry name" value="SDR_c"/>
    <property type="match status" value="1"/>
</dbReference>
<evidence type="ECO:0000313" key="3">
    <source>
        <dbReference type="EMBL" id="AIZ56538.1"/>
    </source>
</evidence>
<organism evidence="3 4">
    <name type="scientific">Candidatus Methanoplasma termitum</name>
    <dbReference type="NCBI Taxonomy" id="1577791"/>
    <lineage>
        <taxon>Archaea</taxon>
        <taxon>Methanobacteriati</taxon>
        <taxon>Thermoplasmatota</taxon>
        <taxon>Thermoplasmata</taxon>
        <taxon>Methanomassiliicoccales</taxon>
        <taxon>Methanomassiliicoccaceae</taxon>
        <taxon>Candidatus Methanoplasma</taxon>
    </lineage>
</organism>
<name>A0A0A7LC07_9ARCH</name>
<proteinExistence type="inferred from homology"/>
<dbReference type="SUPFAM" id="SSF51735">
    <property type="entry name" value="NAD(P)-binding Rossmann-fold domains"/>
    <property type="match status" value="1"/>
</dbReference>
<dbReference type="PANTHER" id="PTHR43669:SF3">
    <property type="entry name" value="ALCOHOL DEHYDROGENASE, PUTATIVE (AFU_ORTHOLOGUE AFUA_3G03445)-RELATED"/>
    <property type="match status" value="1"/>
</dbReference>
<keyword evidence="2 3" id="KW-0560">Oxidoreductase</keyword>
<reference evidence="3 4" key="1">
    <citation type="journal article" date="2014" name="Appl. Environ. Microbiol.">
        <title>Comparative Genome Analysis of 'Candidatus Methanoplasma termitum' Indicates a New Mode of Energy Metabolism in the Seventh Order of Methanogens.</title>
        <authorList>
            <person name="Lang K."/>
            <person name="Schuldes J."/>
            <person name="Klingl A."/>
            <person name="Poehlein A."/>
            <person name="Daniel R."/>
            <person name="Brune A."/>
        </authorList>
    </citation>
    <scope>NUCLEOTIDE SEQUENCE [LARGE SCALE GENOMIC DNA]</scope>
    <source>
        <strain evidence="4">Mpt1</strain>
    </source>
</reference>
<evidence type="ECO:0000256" key="1">
    <source>
        <dbReference type="ARBA" id="ARBA00006484"/>
    </source>
</evidence>
<evidence type="ECO:0000313" key="4">
    <source>
        <dbReference type="Proteomes" id="UP000030787"/>
    </source>
</evidence>
<accession>A0A0A7LC07</accession>
<dbReference type="InterPro" id="IPR002347">
    <property type="entry name" value="SDR_fam"/>
</dbReference>
<gene>
    <name evidence="3" type="primary">hcaB</name>
    <name evidence="3" type="ORF">Mpt1_c06530</name>
</gene>
<dbReference type="PANTHER" id="PTHR43669">
    <property type="entry name" value="5-KETO-D-GLUCONATE 5-REDUCTASE"/>
    <property type="match status" value="1"/>
</dbReference>
<dbReference type="HOGENOM" id="CLU_010194_2_19_2"/>
<dbReference type="RefSeq" id="WP_052399266.1">
    <property type="nucleotide sequence ID" value="NZ_CP010070.1"/>
</dbReference>
<comment type="similarity">
    <text evidence="1">Belongs to the short-chain dehydrogenases/reductases (SDR) family.</text>
</comment>
<dbReference type="GO" id="GO:0018498">
    <property type="term" value="F:2,3-dihydroxy-2,3-dihydro-phenylpropionate dehydrogenase activity"/>
    <property type="evidence" value="ECO:0007669"/>
    <property type="project" value="UniProtKB-EC"/>
</dbReference>
<dbReference type="InterPro" id="IPR036291">
    <property type="entry name" value="NAD(P)-bd_dom_sf"/>
</dbReference>
<protein>
    <submittedName>
        <fullName evidence="3">HcaB protein</fullName>
        <ecNumber evidence="3">1.3.1.87</ecNumber>
    </submittedName>
</protein>
<evidence type="ECO:0000256" key="2">
    <source>
        <dbReference type="ARBA" id="ARBA00023002"/>
    </source>
</evidence>
<dbReference type="Proteomes" id="UP000030787">
    <property type="component" value="Chromosome"/>
</dbReference>
<dbReference type="Pfam" id="PF00106">
    <property type="entry name" value="adh_short"/>
    <property type="match status" value="1"/>
</dbReference>
<sequence length="106" mass="11906">MNKVAAITGTTSGIGYALCERFAKEKTDIILISRNKEKLMKQQEDLQQKYGIKVWSIQQDLGQAGSAQTVFQRLCELNVSVDYLVNNAGFDVSGRFVDTDIEKEKK</sequence>
<dbReference type="STRING" id="1577791.Mpt1_c06530"/>
<dbReference type="AlphaFoldDB" id="A0A0A7LC07"/>